<dbReference type="InterPro" id="IPR036961">
    <property type="entry name" value="Kinesin_motor_dom_sf"/>
</dbReference>
<dbReference type="PANTHER" id="PTHR47969">
    <property type="entry name" value="CHROMOSOME-ASSOCIATED KINESIN KIF4A-RELATED"/>
    <property type="match status" value="1"/>
</dbReference>
<dbReference type="Gene3D" id="3.40.850.10">
    <property type="entry name" value="Kinesin motor domain"/>
    <property type="match status" value="1"/>
</dbReference>
<keyword evidence="7 10" id="KW-0505">Motor protein</keyword>
<dbReference type="PANTHER" id="PTHR47969:SF15">
    <property type="entry name" value="CHROMOSOME-ASSOCIATED KINESIN KIF4A-RELATED"/>
    <property type="match status" value="1"/>
</dbReference>
<comment type="caution">
    <text evidence="15">The sequence shown here is derived from an EMBL/GenBank/DDBJ whole genome shotgun (WGS) entry which is preliminary data.</text>
</comment>
<keyword evidence="2" id="KW-0963">Cytoplasm</keyword>
<dbReference type="InterPro" id="IPR027640">
    <property type="entry name" value="Kinesin-like_fam"/>
</dbReference>
<keyword evidence="6" id="KW-0175">Coiled coil</keyword>
<dbReference type="AlphaFoldDB" id="A0A6A4FC55"/>
<comment type="similarity">
    <text evidence="9">Belongs to the TRAFAC class myosin-kinesin ATPase superfamily. Kinesin family. KIN-5/BimC subfamily.</text>
</comment>
<feature type="compositionally biased region" description="Acidic residues" evidence="12">
    <location>
        <begin position="704"/>
        <end position="720"/>
    </location>
</feature>
<keyword evidence="4 10" id="KW-0547">Nucleotide-binding</keyword>
<dbReference type="SUPFAM" id="SSF52540">
    <property type="entry name" value="P-loop containing nucleoside triphosphate hydrolases"/>
    <property type="match status" value="1"/>
</dbReference>
<feature type="compositionally biased region" description="Basic residues" evidence="12">
    <location>
        <begin position="680"/>
        <end position="690"/>
    </location>
</feature>
<evidence type="ECO:0000256" key="9">
    <source>
        <dbReference type="ARBA" id="ARBA00034704"/>
    </source>
</evidence>
<dbReference type="SMART" id="SM01114">
    <property type="entry name" value="CXC"/>
    <property type="match status" value="1"/>
</dbReference>
<evidence type="ECO:0000256" key="10">
    <source>
        <dbReference type="PROSITE-ProRule" id="PRU00283"/>
    </source>
</evidence>
<sequence>MATRTSTAASDGAFKSSSASSDGTESNAVQVAVRVRPLSVNEAVQGSESCVDVEDSSVLLADKQLDFDAAFAASTQQESVFSALVSPMIDQFFDGYNATVFAYGQTGSGKTYTMGNEFAARVGPAERGVIPRVIDNVFQRVQASSNPEHFVVKLSYLEILNEEVRDLLASSADTPMFSSSGLSVRGDSDRGIVVSGLSEHIVSSVSEAGDLLRSGALARATASTSMNAQSSRSHAICTLTMEHHEVNAPEGGTETRLSKFHLVDLAGSERVRRTNAVGARFKEGVNINRGLLALGNVINALCERSRTSSAIHIPYRDSKLTRLLQDSLGGNSTTLMIACISPADVNYEETFNTLRYASRARSIENQAVINKERSAENEVVYLKQQLEIMKLQLLQQNTSTVVLDGKEKSVSCIDSLVEENRKLKEALVLANSAKDKWKAIADESEDKKKEGSLSRLEQLQRFRSEKLKSLSAKDAATKPSRALKMSPSSNSQGLGKKTSLGKRSSVLPSPGKRSSVGEPDALAMGAITMLLEQVMTSQEAIFSAKEAVRVNLAERKTLALQVGQLENSPSSENAEKLVGLRRDLRYKSDSIRLLQQKLVGVERNMPLPSGLFPAKVNTCHELIRHVIEMLKESKEESMKLKSCKDKIAIIRKAHIEKTQALESKLGVVTKELKKLQGLTTKKKAAKKRKARESYETMDTLFSSSDEEEDNSAADSDYVDDEDRHKASKKRRRVNGTPAAKASASKCVDVMDEIDELLETSAATCCSCNGKCATKACACRSQNRGCSNECSCESSKCRNKSGVATCSPREFEAPANHTSSAVASSSPKTAASEVAMTSNTILALEESTMTEREVAIPVTINLMSP</sequence>
<dbReference type="InterPro" id="IPR019821">
    <property type="entry name" value="Kinesin_motor_CS"/>
</dbReference>
<evidence type="ECO:0000256" key="6">
    <source>
        <dbReference type="ARBA" id="ARBA00023054"/>
    </source>
</evidence>
<dbReference type="GO" id="GO:0005875">
    <property type="term" value="C:microtubule associated complex"/>
    <property type="evidence" value="ECO:0007669"/>
    <property type="project" value="TreeGrafter"/>
</dbReference>
<proteinExistence type="inferred from homology"/>
<evidence type="ECO:0000313" key="15">
    <source>
        <dbReference type="EMBL" id="KAE9345136.1"/>
    </source>
</evidence>
<dbReference type="InterPro" id="IPR033467">
    <property type="entry name" value="Tesmin/TSO1-like_CXC"/>
</dbReference>
<evidence type="ECO:0000256" key="3">
    <source>
        <dbReference type="ARBA" id="ARBA00022701"/>
    </source>
</evidence>
<dbReference type="Proteomes" id="UP000434957">
    <property type="component" value="Unassembled WGS sequence"/>
</dbReference>
<keyword evidence="3 11" id="KW-0493">Microtubule</keyword>
<evidence type="ECO:0000256" key="11">
    <source>
        <dbReference type="RuleBase" id="RU000394"/>
    </source>
</evidence>
<evidence type="ECO:0000313" key="14">
    <source>
        <dbReference type="EMBL" id="KAE9036109.1"/>
    </source>
</evidence>
<dbReference type="FunFam" id="3.40.850.10:FF:000019">
    <property type="entry name" value="Kinesin-like protein KIN-5D"/>
    <property type="match status" value="1"/>
</dbReference>
<feature type="compositionally biased region" description="Low complexity" evidence="12">
    <location>
        <begin position="8"/>
        <end position="23"/>
    </location>
</feature>
<evidence type="ECO:0000256" key="8">
    <source>
        <dbReference type="ARBA" id="ARBA00023212"/>
    </source>
</evidence>
<keyword evidence="8" id="KW-0206">Cytoskeleton</keyword>
<feature type="binding site" evidence="10">
    <location>
        <begin position="104"/>
        <end position="111"/>
    </location>
    <ligand>
        <name>ATP</name>
        <dbReference type="ChEBI" id="CHEBI:30616"/>
    </ligand>
</feature>
<keyword evidence="5 10" id="KW-0067">ATP-binding</keyword>
<dbReference type="InterPro" id="IPR027417">
    <property type="entry name" value="P-loop_NTPase"/>
</dbReference>
<dbReference type="GO" id="GO:0003777">
    <property type="term" value="F:microtubule motor activity"/>
    <property type="evidence" value="ECO:0007669"/>
    <property type="project" value="InterPro"/>
</dbReference>
<comment type="subcellular location">
    <subcellularLocation>
        <location evidence="1">Cytoplasm</location>
        <location evidence="1">Cytoskeleton</location>
    </subcellularLocation>
</comment>
<feature type="region of interest" description="Disordered" evidence="12">
    <location>
        <begin position="679"/>
        <end position="737"/>
    </location>
</feature>
<evidence type="ECO:0000259" key="13">
    <source>
        <dbReference type="PROSITE" id="PS50067"/>
    </source>
</evidence>
<feature type="region of interest" description="Disordered" evidence="12">
    <location>
        <begin position="1"/>
        <end position="23"/>
    </location>
</feature>
<evidence type="ECO:0000256" key="7">
    <source>
        <dbReference type="ARBA" id="ARBA00023175"/>
    </source>
</evidence>
<dbReference type="GO" id="GO:0005874">
    <property type="term" value="C:microtubule"/>
    <property type="evidence" value="ECO:0007669"/>
    <property type="project" value="UniProtKB-KW"/>
</dbReference>
<reference evidence="15 17" key="1">
    <citation type="submission" date="2018-08" db="EMBL/GenBank/DDBJ databases">
        <title>Genomic investigation of the strawberry pathogen Phytophthora fragariae indicates pathogenicity is determined by transcriptional variation in three key races.</title>
        <authorList>
            <person name="Adams T.M."/>
            <person name="Armitage A.D."/>
            <person name="Sobczyk M.K."/>
            <person name="Bates H.J."/>
            <person name="Dunwell J.M."/>
            <person name="Nellist C.F."/>
            <person name="Harrison R.J."/>
        </authorList>
    </citation>
    <scope>NUCLEOTIDE SEQUENCE [LARGE SCALE GENOMIC DNA]</scope>
    <source>
        <strain evidence="14 16">SCRP249</strain>
        <strain evidence="15 17">SCRP333</strain>
    </source>
</reference>
<accession>A0A6A4FC55</accession>
<evidence type="ECO:0000256" key="1">
    <source>
        <dbReference type="ARBA" id="ARBA00004245"/>
    </source>
</evidence>
<evidence type="ECO:0000313" key="16">
    <source>
        <dbReference type="Proteomes" id="UP000429607"/>
    </source>
</evidence>
<evidence type="ECO:0000313" key="17">
    <source>
        <dbReference type="Proteomes" id="UP000434957"/>
    </source>
</evidence>
<dbReference type="Pfam" id="PF00225">
    <property type="entry name" value="Kinesin"/>
    <property type="match status" value="1"/>
</dbReference>
<evidence type="ECO:0000256" key="12">
    <source>
        <dbReference type="SAM" id="MobiDB-lite"/>
    </source>
</evidence>
<dbReference type="PROSITE" id="PS50067">
    <property type="entry name" value="KINESIN_MOTOR_2"/>
    <property type="match status" value="1"/>
</dbReference>
<dbReference type="GO" id="GO:0051231">
    <property type="term" value="P:spindle elongation"/>
    <property type="evidence" value="ECO:0007669"/>
    <property type="project" value="TreeGrafter"/>
</dbReference>
<evidence type="ECO:0000256" key="4">
    <source>
        <dbReference type="ARBA" id="ARBA00022741"/>
    </source>
</evidence>
<protein>
    <recommendedName>
        <fullName evidence="11">Kinesin-like protein</fullName>
    </recommendedName>
</protein>
<feature type="domain" description="Kinesin motor" evidence="13">
    <location>
        <begin position="28"/>
        <end position="363"/>
    </location>
</feature>
<evidence type="ECO:0000256" key="2">
    <source>
        <dbReference type="ARBA" id="ARBA00022490"/>
    </source>
</evidence>
<dbReference type="Proteomes" id="UP000429607">
    <property type="component" value="Unassembled WGS sequence"/>
</dbReference>
<dbReference type="GO" id="GO:0005524">
    <property type="term" value="F:ATP binding"/>
    <property type="evidence" value="ECO:0007669"/>
    <property type="project" value="UniProtKB-UniRule"/>
</dbReference>
<dbReference type="PROSITE" id="PS00411">
    <property type="entry name" value="KINESIN_MOTOR_1"/>
    <property type="match status" value="1"/>
</dbReference>
<dbReference type="GO" id="GO:0007052">
    <property type="term" value="P:mitotic spindle organization"/>
    <property type="evidence" value="ECO:0007669"/>
    <property type="project" value="TreeGrafter"/>
</dbReference>
<dbReference type="SMART" id="SM00129">
    <property type="entry name" value="KISc"/>
    <property type="match status" value="1"/>
</dbReference>
<keyword evidence="17" id="KW-1185">Reference proteome</keyword>
<name>A0A6A4FC55_9STRA</name>
<evidence type="ECO:0000256" key="5">
    <source>
        <dbReference type="ARBA" id="ARBA00022840"/>
    </source>
</evidence>
<dbReference type="GO" id="GO:0008017">
    <property type="term" value="F:microtubule binding"/>
    <property type="evidence" value="ECO:0007669"/>
    <property type="project" value="InterPro"/>
</dbReference>
<dbReference type="InterPro" id="IPR001752">
    <property type="entry name" value="Kinesin_motor_dom"/>
</dbReference>
<organism evidence="15 17">
    <name type="scientific">Phytophthora rubi</name>
    <dbReference type="NCBI Taxonomy" id="129364"/>
    <lineage>
        <taxon>Eukaryota</taxon>
        <taxon>Sar</taxon>
        <taxon>Stramenopiles</taxon>
        <taxon>Oomycota</taxon>
        <taxon>Peronosporomycetes</taxon>
        <taxon>Peronosporales</taxon>
        <taxon>Peronosporaceae</taxon>
        <taxon>Phytophthora</taxon>
    </lineage>
</organism>
<dbReference type="EMBL" id="QXFV01000487">
    <property type="protein sequence ID" value="KAE9036109.1"/>
    <property type="molecule type" value="Genomic_DNA"/>
</dbReference>
<gene>
    <name evidence="14" type="ORF">PR001_g8990</name>
    <name evidence="15" type="ORF">PR003_g8091</name>
</gene>
<dbReference type="GO" id="GO:0007018">
    <property type="term" value="P:microtubule-based movement"/>
    <property type="evidence" value="ECO:0007669"/>
    <property type="project" value="InterPro"/>
</dbReference>
<dbReference type="PRINTS" id="PR00380">
    <property type="entry name" value="KINESINHEAVY"/>
</dbReference>
<feature type="region of interest" description="Disordered" evidence="12">
    <location>
        <begin position="468"/>
        <end position="519"/>
    </location>
</feature>
<dbReference type="EMBL" id="QXFT01000395">
    <property type="protein sequence ID" value="KAE9345136.1"/>
    <property type="molecule type" value="Genomic_DNA"/>
</dbReference>